<dbReference type="KEGG" id="nps:KRR39_20560"/>
<organism evidence="4 5">
    <name type="scientific">Nocardioides panacis</name>
    <dbReference type="NCBI Taxonomy" id="2849501"/>
    <lineage>
        <taxon>Bacteria</taxon>
        <taxon>Bacillati</taxon>
        <taxon>Actinomycetota</taxon>
        <taxon>Actinomycetes</taxon>
        <taxon>Propionibacteriales</taxon>
        <taxon>Nocardioidaceae</taxon>
        <taxon>Nocardioides</taxon>
    </lineage>
</organism>
<dbReference type="Proteomes" id="UP000683575">
    <property type="component" value="Chromosome"/>
</dbReference>
<accession>A0A975SXN7</accession>
<proteinExistence type="inferred from homology"/>
<evidence type="ECO:0000256" key="1">
    <source>
        <dbReference type="ARBA" id="ARBA00010088"/>
    </source>
</evidence>
<dbReference type="AlphaFoldDB" id="A0A975SXN7"/>
<dbReference type="Pfam" id="PF00561">
    <property type="entry name" value="Abhydrolase_1"/>
    <property type="match status" value="1"/>
</dbReference>
<reference evidence="4" key="1">
    <citation type="submission" date="2021-06" db="EMBL/GenBank/DDBJ databases">
        <title>Complete genome sequence of Nocardioides sp. G188.</title>
        <authorList>
            <person name="Im W.-T."/>
        </authorList>
    </citation>
    <scope>NUCLEOTIDE SEQUENCE</scope>
    <source>
        <strain evidence="4">G188</strain>
    </source>
</reference>
<comment type="similarity">
    <text evidence="1">Belongs to the peptidase S33 family.</text>
</comment>
<dbReference type="InterPro" id="IPR000073">
    <property type="entry name" value="AB_hydrolase_1"/>
</dbReference>
<evidence type="ECO:0000313" key="5">
    <source>
        <dbReference type="Proteomes" id="UP000683575"/>
    </source>
</evidence>
<keyword evidence="2 4" id="KW-0378">Hydrolase</keyword>
<evidence type="ECO:0000313" key="4">
    <source>
        <dbReference type="EMBL" id="QWZ07756.1"/>
    </source>
</evidence>
<dbReference type="PANTHER" id="PTHR43248:SF2">
    <property type="entry name" value="PROLYL AMINOPEPTIDASE"/>
    <property type="match status" value="1"/>
</dbReference>
<dbReference type="PANTHER" id="PTHR43248">
    <property type="entry name" value="2-SUCCINYL-6-HYDROXY-2,4-CYCLOHEXADIENE-1-CARBOXYLATE SYNTHASE"/>
    <property type="match status" value="1"/>
</dbReference>
<gene>
    <name evidence="4" type="ORF">KRR39_20560</name>
</gene>
<sequence>MSDHHTSTVHVPGLVLTDHEVWVPLDHAKPDGDRITVFAREVADVDGRDKPFLVFLQGGPGSEAPRPTRHPANPGWLDRALQDYRVLMFDQRGTGRSTPIGTLPGMTPQQQADHLVHFRADSIVRDAELVRQALGVDRWSVLGQSFGGFCSLTYLSFAPEGLREAFFTGGVPPVGRAVDDVYAATYRTQLERNRRYYARYPGDRDRVRALHERLDDGGVTLPNGDVLSSRRFRTIGSGLGMSDGAEQLHYLLELDWASPMFRHDLAAALPFQGRNPLYAAVHEACYADGVTTGWSAQRMLPEEFAADETLFTGEHVFPWSLGEDRELAPLAEAADLLASYAWPRLYDEEALRSCDVPAAAAIYAEDAYVDRAFSEETAALVPSLRPWVTNEYEHNGLRAGGDRILTHLFDLARGRR</sequence>
<keyword evidence="5" id="KW-1185">Reference proteome</keyword>
<dbReference type="RefSeq" id="WP_216939266.1">
    <property type="nucleotide sequence ID" value="NZ_CP077062.1"/>
</dbReference>
<evidence type="ECO:0000256" key="2">
    <source>
        <dbReference type="ARBA" id="ARBA00022801"/>
    </source>
</evidence>
<dbReference type="GO" id="GO:0016787">
    <property type="term" value="F:hydrolase activity"/>
    <property type="evidence" value="ECO:0007669"/>
    <property type="project" value="UniProtKB-KW"/>
</dbReference>
<name>A0A975SXN7_9ACTN</name>
<feature type="domain" description="AB hydrolase-1" evidence="3">
    <location>
        <begin position="52"/>
        <end position="202"/>
    </location>
</feature>
<evidence type="ECO:0000259" key="3">
    <source>
        <dbReference type="Pfam" id="PF00561"/>
    </source>
</evidence>
<dbReference type="InterPro" id="IPR051601">
    <property type="entry name" value="Serine_prot/Carboxylest_S33"/>
</dbReference>
<protein>
    <submittedName>
        <fullName evidence="4">Alpha/beta hydrolase</fullName>
    </submittedName>
</protein>
<dbReference type="EMBL" id="CP077062">
    <property type="protein sequence ID" value="QWZ07756.1"/>
    <property type="molecule type" value="Genomic_DNA"/>
</dbReference>